<comment type="similarity">
    <text evidence="1 2">Belongs to the UPF0235 family.</text>
</comment>
<dbReference type="InterPro" id="IPR036591">
    <property type="entry name" value="YggU-like_sf"/>
</dbReference>
<accession>A0LQP3</accession>
<dbReference type="KEGG" id="sfu:Sfum_4080"/>
<reference evidence="3 4" key="1">
    <citation type="submission" date="2006-10" db="EMBL/GenBank/DDBJ databases">
        <title>Complete sequence of Syntrophobacter fumaroxidans MPOB.</title>
        <authorList>
            <consortium name="US DOE Joint Genome Institute"/>
            <person name="Copeland A."/>
            <person name="Lucas S."/>
            <person name="Lapidus A."/>
            <person name="Barry K."/>
            <person name="Detter J.C."/>
            <person name="Glavina del Rio T."/>
            <person name="Hammon N."/>
            <person name="Israni S."/>
            <person name="Pitluck S."/>
            <person name="Goltsman E.G."/>
            <person name="Martinez M."/>
            <person name="Schmutz J."/>
            <person name="Larimer F."/>
            <person name="Land M."/>
            <person name="Hauser L."/>
            <person name="Kyrpides N."/>
            <person name="Kim E."/>
            <person name="Boone D.R."/>
            <person name="Brockman F."/>
            <person name="Culley D."/>
            <person name="Ferry J."/>
            <person name="Gunsalus R."/>
            <person name="McInerney M.J."/>
            <person name="Morrison M."/>
            <person name="Plugge C."/>
            <person name="Rohlin L."/>
            <person name="Scholten J."/>
            <person name="Sieber J."/>
            <person name="Stams A.J.M."/>
            <person name="Worm P."/>
            <person name="Henstra A.M."/>
            <person name="Richardson P."/>
        </authorList>
    </citation>
    <scope>NUCLEOTIDE SEQUENCE [LARGE SCALE GENOMIC DNA]</scope>
    <source>
        <strain evidence="4">DSM 10017 / MPOB</strain>
    </source>
</reference>
<evidence type="ECO:0000256" key="2">
    <source>
        <dbReference type="HAMAP-Rule" id="MF_00634"/>
    </source>
</evidence>
<dbReference type="InterPro" id="IPR003746">
    <property type="entry name" value="DUF167"/>
</dbReference>
<dbReference type="FunCoup" id="A0LQP3">
    <property type="interactions" value="280"/>
</dbReference>
<dbReference type="Proteomes" id="UP000001784">
    <property type="component" value="Chromosome"/>
</dbReference>
<dbReference type="EMBL" id="CP000478">
    <property type="protein sequence ID" value="ABK19745.1"/>
    <property type="molecule type" value="Genomic_DNA"/>
</dbReference>
<dbReference type="PANTHER" id="PTHR13420:SF7">
    <property type="entry name" value="UPF0235 PROTEIN C15ORF40"/>
    <property type="match status" value="1"/>
</dbReference>
<dbReference type="SUPFAM" id="SSF69786">
    <property type="entry name" value="YggU-like"/>
    <property type="match status" value="1"/>
</dbReference>
<dbReference type="NCBIfam" id="TIGR00251">
    <property type="entry name" value="DUF167 family protein"/>
    <property type="match status" value="1"/>
</dbReference>
<dbReference type="eggNOG" id="COG1872">
    <property type="taxonomic scope" value="Bacteria"/>
</dbReference>
<name>A0LQP3_SYNFM</name>
<dbReference type="AlphaFoldDB" id="A0LQP3"/>
<dbReference type="HOGENOM" id="CLU_130694_6_0_7"/>
<protein>
    <recommendedName>
        <fullName evidence="2">UPF0235 protein Sfum_4080</fullName>
    </recommendedName>
</protein>
<dbReference type="Gene3D" id="3.30.1200.10">
    <property type="entry name" value="YggU-like"/>
    <property type="match status" value="1"/>
</dbReference>
<dbReference type="HAMAP" id="MF_00634">
    <property type="entry name" value="UPF0235"/>
    <property type="match status" value="1"/>
</dbReference>
<gene>
    <name evidence="3" type="ordered locus">Sfum_4080</name>
</gene>
<dbReference type="STRING" id="335543.Sfum_4080"/>
<dbReference type="GO" id="GO:0005737">
    <property type="term" value="C:cytoplasm"/>
    <property type="evidence" value="ECO:0007669"/>
    <property type="project" value="TreeGrafter"/>
</dbReference>
<evidence type="ECO:0000313" key="4">
    <source>
        <dbReference type="Proteomes" id="UP000001784"/>
    </source>
</evidence>
<organism evidence="3 4">
    <name type="scientific">Syntrophobacter fumaroxidans (strain DSM 10017 / MPOB)</name>
    <dbReference type="NCBI Taxonomy" id="335543"/>
    <lineage>
        <taxon>Bacteria</taxon>
        <taxon>Pseudomonadati</taxon>
        <taxon>Thermodesulfobacteriota</taxon>
        <taxon>Syntrophobacteria</taxon>
        <taxon>Syntrophobacterales</taxon>
        <taxon>Syntrophobacteraceae</taxon>
        <taxon>Syntrophobacter</taxon>
    </lineage>
</organism>
<dbReference type="SMART" id="SM01152">
    <property type="entry name" value="DUF167"/>
    <property type="match status" value="1"/>
</dbReference>
<dbReference type="PANTHER" id="PTHR13420">
    <property type="entry name" value="UPF0235 PROTEIN C15ORF40"/>
    <property type="match status" value="1"/>
</dbReference>
<dbReference type="InParanoid" id="A0LQP3"/>
<keyword evidence="4" id="KW-1185">Reference proteome</keyword>
<sequence length="105" mass="11448">MGLMKSGSFLRAGEGGTLLDVYLQPRASKNEWAGMHQGCLKIRLTAPPVEGEANKECVKFLAGAFGVSRSDVEIIRGHKSRRKTILIRNSTPEILRAVLLETGVL</sequence>
<proteinExistence type="inferred from homology"/>
<evidence type="ECO:0000313" key="3">
    <source>
        <dbReference type="EMBL" id="ABK19745.1"/>
    </source>
</evidence>
<evidence type="ECO:0000256" key="1">
    <source>
        <dbReference type="ARBA" id="ARBA00010364"/>
    </source>
</evidence>
<dbReference type="Pfam" id="PF02594">
    <property type="entry name" value="DUF167"/>
    <property type="match status" value="1"/>
</dbReference>